<sequence>MFALPLSTPRFPFRGVLHCLDVFERELERYEREGGNGNPYIIFVMGDRGFRDLENSQEKLLIKSIVEYDATSHTALFRMETAIHATAAAAFSDSILLWTSKFPDHQLIHTSTSSVRGPSGKNKRPDSAWKPAILQHGRDTKWPSMALEAKWSERRAKLEQDMRFWIEGSEGQVKIALTISVYTRGRIVIEKWAMDNNKTIFTEQKMTIVRSPAPNCPRITGQLTLPFEDVFLKTKKSGETDFVLSHSQLERIAADIWAVQYTEIGRRS</sequence>
<organism evidence="1 2">
    <name type="scientific">Penicillium cosmopolitanum</name>
    <dbReference type="NCBI Taxonomy" id="1131564"/>
    <lineage>
        <taxon>Eukaryota</taxon>
        <taxon>Fungi</taxon>
        <taxon>Dikarya</taxon>
        <taxon>Ascomycota</taxon>
        <taxon>Pezizomycotina</taxon>
        <taxon>Eurotiomycetes</taxon>
        <taxon>Eurotiomycetidae</taxon>
        <taxon>Eurotiales</taxon>
        <taxon>Aspergillaceae</taxon>
        <taxon>Penicillium</taxon>
    </lineage>
</organism>
<accession>A0A9X0B8L6</accession>
<evidence type="ECO:0000313" key="2">
    <source>
        <dbReference type="Proteomes" id="UP001147747"/>
    </source>
</evidence>
<protein>
    <submittedName>
        <fullName evidence="1">Uncharacterized protein</fullName>
    </submittedName>
</protein>
<reference evidence="1" key="1">
    <citation type="submission" date="2022-12" db="EMBL/GenBank/DDBJ databases">
        <authorList>
            <person name="Petersen C."/>
        </authorList>
    </citation>
    <scope>NUCLEOTIDE SEQUENCE</scope>
    <source>
        <strain evidence="1">IBT 29677</strain>
    </source>
</reference>
<dbReference type="OrthoDB" id="76567at2759"/>
<reference evidence="1" key="2">
    <citation type="journal article" date="2023" name="IMA Fungus">
        <title>Comparative genomic study of the Penicillium genus elucidates a diverse pangenome and 15 lateral gene transfer events.</title>
        <authorList>
            <person name="Petersen C."/>
            <person name="Sorensen T."/>
            <person name="Nielsen M.R."/>
            <person name="Sondergaard T.E."/>
            <person name="Sorensen J.L."/>
            <person name="Fitzpatrick D.A."/>
            <person name="Frisvad J.C."/>
            <person name="Nielsen K.L."/>
        </authorList>
    </citation>
    <scope>NUCLEOTIDE SEQUENCE</scope>
    <source>
        <strain evidence="1">IBT 29677</strain>
    </source>
</reference>
<dbReference type="GeneID" id="81371317"/>
<evidence type="ECO:0000313" key="1">
    <source>
        <dbReference type="EMBL" id="KAJ5392210.1"/>
    </source>
</evidence>
<keyword evidence="2" id="KW-1185">Reference proteome</keyword>
<dbReference type="EMBL" id="JAPZBU010000008">
    <property type="protein sequence ID" value="KAJ5392210.1"/>
    <property type="molecule type" value="Genomic_DNA"/>
</dbReference>
<dbReference type="Proteomes" id="UP001147747">
    <property type="component" value="Unassembled WGS sequence"/>
</dbReference>
<proteinExistence type="predicted"/>
<dbReference type="RefSeq" id="XP_056487888.1">
    <property type="nucleotide sequence ID" value="XM_056632337.1"/>
</dbReference>
<comment type="caution">
    <text evidence="1">The sequence shown here is derived from an EMBL/GenBank/DDBJ whole genome shotgun (WGS) entry which is preliminary data.</text>
</comment>
<dbReference type="AlphaFoldDB" id="A0A9X0B8L6"/>
<name>A0A9X0B8L6_9EURO</name>
<gene>
    <name evidence="1" type="ORF">N7509_007700</name>
</gene>